<comment type="caution">
    <text evidence="2">The sequence shown here is derived from an EMBL/GenBank/DDBJ whole genome shotgun (WGS) entry which is preliminary data.</text>
</comment>
<name>A0A6I2UJB4_9FIRM</name>
<evidence type="ECO:0000313" key="2">
    <source>
        <dbReference type="EMBL" id="MSU09815.1"/>
    </source>
</evidence>
<dbReference type="EMBL" id="VUNR01000035">
    <property type="protein sequence ID" value="MSU09815.1"/>
    <property type="molecule type" value="Genomic_DNA"/>
</dbReference>
<sequence length="212" mass="25201">MTEILGNSSLIFSEDDIYVNIKKFRKTQNICFITGQSGSGKSTLAKLIMNTFHAKLVSLDVIDYKLFCGKIYSWDDLKLKCEVLYEYMRSTKKSLYYNTNVSKEIKEQNTIDFVEWISKQEGYFVVEGIQVCYVLLTQTKYRTYPVIFKGTSHLLSYIRACCREKSFKRLNFFKWYPYYREWKTMIDRTRKLVLTEDNYVCVNENDIKGIKF</sequence>
<dbReference type="AlphaFoldDB" id="A0A6I2UJB4"/>
<dbReference type="RefSeq" id="WP_154407976.1">
    <property type="nucleotide sequence ID" value="NZ_VUNR01000035.1"/>
</dbReference>
<organism evidence="2 3">
    <name type="scientific">Anaerovibrio slackiae</name>
    <dbReference type="NCBI Taxonomy" id="2652309"/>
    <lineage>
        <taxon>Bacteria</taxon>
        <taxon>Bacillati</taxon>
        <taxon>Bacillota</taxon>
        <taxon>Negativicutes</taxon>
        <taxon>Selenomonadales</taxon>
        <taxon>Selenomonadaceae</taxon>
        <taxon>Anaerovibrio</taxon>
    </lineage>
</organism>
<gene>
    <name evidence="2" type="ORF">FYJ84_12620</name>
</gene>
<proteinExistence type="predicted"/>
<keyword evidence="3" id="KW-1185">Reference proteome</keyword>
<dbReference type="GeneID" id="96779767"/>
<dbReference type="InterPro" id="IPR049050">
    <property type="entry name" value="nSTAND3"/>
</dbReference>
<evidence type="ECO:0000259" key="1">
    <source>
        <dbReference type="Pfam" id="PF20720"/>
    </source>
</evidence>
<accession>A0A6I2UJB4</accession>
<feature type="domain" description="Novel STAND NTPase 3" evidence="1">
    <location>
        <begin position="14"/>
        <end position="55"/>
    </location>
</feature>
<dbReference type="Gene3D" id="3.40.50.300">
    <property type="entry name" value="P-loop containing nucleotide triphosphate hydrolases"/>
    <property type="match status" value="1"/>
</dbReference>
<reference evidence="2 3" key="1">
    <citation type="submission" date="2019-08" db="EMBL/GenBank/DDBJ databases">
        <title>In-depth cultivation of the pig gut microbiome towards novel bacterial diversity and tailored functional studies.</title>
        <authorList>
            <person name="Wylensek D."/>
            <person name="Hitch T.C.A."/>
            <person name="Clavel T."/>
        </authorList>
    </citation>
    <scope>NUCLEOTIDE SEQUENCE [LARGE SCALE GENOMIC DNA]</scope>
    <source>
        <strain evidence="2 3">WCA-693-APC-5D-A</strain>
    </source>
</reference>
<dbReference type="SUPFAM" id="SSF52540">
    <property type="entry name" value="P-loop containing nucleoside triphosphate hydrolases"/>
    <property type="match status" value="1"/>
</dbReference>
<dbReference type="InterPro" id="IPR027417">
    <property type="entry name" value="P-loop_NTPase"/>
</dbReference>
<dbReference type="Proteomes" id="UP000433181">
    <property type="component" value="Unassembled WGS sequence"/>
</dbReference>
<dbReference type="Pfam" id="PF20720">
    <property type="entry name" value="nSTAND3"/>
    <property type="match status" value="1"/>
</dbReference>
<protein>
    <recommendedName>
        <fullName evidence="1">Novel STAND NTPase 3 domain-containing protein</fullName>
    </recommendedName>
</protein>
<evidence type="ECO:0000313" key="3">
    <source>
        <dbReference type="Proteomes" id="UP000433181"/>
    </source>
</evidence>